<name>A0AAD9H3P5_9PEZI</name>
<evidence type="ECO:0000313" key="2">
    <source>
        <dbReference type="Proteomes" id="UP001232148"/>
    </source>
</evidence>
<protein>
    <submittedName>
        <fullName evidence="1">Uncharacterized protein</fullName>
    </submittedName>
</protein>
<accession>A0AAD9H3P5</accession>
<reference evidence="1" key="1">
    <citation type="submission" date="2021-06" db="EMBL/GenBank/DDBJ databases">
        <title>Comparative genomics, transcriptomics and evolutionary studies reveal genomic signatures of adaptation to plant cell wall in hemibiotrophic fungi.</title>
        <authorList>
            <consortium name="DOE Joint Genome Institute"/>
            <person name="Baroncelli R."/>
            <person name="Diaz J.F."/>
            <person name="Benocci T."/>
            <person name="Peng M."/>
            <person name="Battaglia E."/>
            <person name="Haridas S."/>
            <person name="Andreopoulos W."/>
            <person name="Labutti K."/>
            <person name="Pangilinan J."/>
            <person name="Floch G.L."/>
            <person name="Makela M.R."/>
            <person name="Henrissat B."/>
            <person name="Grigoriev I.V."/>
            <person name="Crouch J.A."/>
            <person name="De Vries R.P."/>
            <person name="Sukno S.A."/>
            <person name="Thon M.R."/>
        </authorList>
    </citation>
    <scope>NUCLEOTIDE SEQUENCE</scope>
    <source>
        <strain evidence="1">MAFF235873</strain>
    </source>
</reference>
<evidence type="ECO:0000313" key="1">
    <source>
        <dbReference type="EMBL" id="KAK2020944.1"/>
    </source>
</evidence>
<organism evidence="1 2">
    <name type="scientific">Colletotrichum zoysiae</name>
    <dbReference type="NCBI Taxonomy" id="1216348"/>
    <lineage>
        <taxon>Eukaryota</taxon>
        <taxon>Fungi</taxon>
        <taxon>Dikarya</taxon>
        <taxon>Ascomycota</taxon>
        <taxon>Pezizomycotina</taxon>
        <taxon>Sordariomycetes</taxon>
        <taxon>Hypocreomycetidae</taxon>
        <taxon>Glomerellales</taxon>
        <taxon>Glomerellaceae</taxon>
        <taxon>Colletotrichum</taxon>
        <taxon>Colletotrichum graminicola species complex</taxon>
    </lineage>
</organism>
<dbReference type="AlphaFoldDB" id="A0AAD9H3P5"/>
<dbReference type="EMBL" id="MU843154">
    <property type="protein sequence ID" value="KAK2020944.1"/>
    <property type="molecule type" value="Genomic_DNA"/>
</dbReference>
<keyword evidence="2" id="KW-1185">Reference proteome</keyword>
<gene>
    <name evidence="1" type="ORF">LX32DRAFT_282292</name>
</gene>
<dbReference type="Proteomes" id="UP001232148">
    <property type="component" value="Unassembled WGS sequence"/>
</dbReference>
<proteinExistence type="predicted"/>
<comment type="caution">
    <text evidence="1">The sequence shown here is derived from an EMBL/GenBank/DDBJ whole genome shotgun (WGS) entry which is preliminary data.</text>
</comment>
<sequence>MKAGTPHPPSFPHNSIKRRQTALGLGCRGKSFVGQARGGLLCSALLAPKPPAEIGALLWWCVLRIGREPR</sequence>